<feature type="region of interest" description="Disordered" evidence="11">
    <location>
        <begin position="1"/>
        <end position="144"/>
    </location>
</feature>
<dbReference type="PANTHER" id="PTHR24399">
    <property type="entry name" value="ZINC FINGER AND BTB DOMAIN-CONTAINING"/>
    <property type="match status" value="1"/>
</dbReference>
<dbReference type="SUPFAM" id="SSF57667">
    <property type="entry name" value="beta-beta-alpha zinc fingers"/>
    <property type="match status" value="2"/>
</dbReference>
<feature type="compositionally biased region" description="Polar residues" evidence="11">
    <location>
        <begin position="84"/>
        <end position="93"/>
    </location>
</feature>
<dbReference type="PROSITE" id="PS50157">
    <property type="entry name" value="ZINC_FINGER_C2H2_2"/>
    <property type="match status" value="3"/>
</dbReference>
<feature type="non-terminal residue" evidence="13">
    <location>
        <position position="1"/>
    </location>
</feature>
<keyword evidence="6" id="KW-0805">Transcription regulation</keyword>
<dbReference type="RefSeq" id="XP_033677530.1">
    <property type="nucleotide sequence ID" value="XM_033822731.1"/>
</dbReference>
<dbReference type="GO" id="GO:0000978">
    <property type="term" value="F:RNA polymerase II cis-regulatory region sequence-specific DNA binding"/>
    <property type="evidence" value="ECO:0007669"/>
    <property type="project" value="TreeGrafter"/>
</dbReference>
<dbReference type="GO" id="GO:0001227">
    <property type="term" value="F:DNA-binding transcription repressor activity, RNA polymerase II-specific"/>
    <property type="evidence" value="ECO:0007669"/>
    <property type="project" value="TreeGrafter"/>
</dbReference>
<evidence type="ECO:0000259" key="12">
    <source>
        <dbReference type="PROSITE" id="PS50157"/>
    </source>
</evidence>
<dbReference type="GO" id="GO:0005654">
    <property type="term" value="C:nucleoplasm"/>
    <property type="evidence" value="ECO:0007669"/>
    <property type="project" value="TreeGrafter"/>
</dbReference>
<accession>A0A6A6HWS0</accession>
<feature type="domain" description="C2H2-type" evidence="12">
    <location>
        <begin position="269"/>
        <end position="296"/>
    </location>
</feature>
<evidence type="ECO:0000256" key="1">
    <source>
        <dbReference type="ARBA" id="ARBA00004123"/>
    </source>
</evidence>
<dbReference type="SMART" id="SM00355">
    <property type="entry name" value="ZnF_C2H2"/>
    <property type="match status" value="3"/>
</dbReference>
<dbReference type="FunFam" id="3.30.160.60:FF:001732">
    <property type="entry name" value="Zgc:162936"/>
    <property type="match status" value="1"/>
</dbReference>
<keyword evidence="4 9" id="KW-0863">Zinc-finger</keyword>
<evidence type="ECO:0000256" key="5">
    <source>
        <dbReference type="ARBA" id="ARBA00022833"/>
    </source>
</evidence>
<feature type="coiled-coil region" evidence="10">
    <location>
        <begin position="589"/>
        <end position="627"/>
    </location>
</feature>
<dbReference type="PROSITE" id="PS00028">
    <property type="entry name" value="ZINC_FINGER_C2H2_1"/>
    <property type="match status" value="2"/>
</dbReference>
<dbReference type="GeneID" id="54576061"/>
<dbReference type="FunFam" id="3.30.160.60:FF:001666">
    <property type="entry name" value="MDS1 and EVI1 complex locus"/>
    <property type="match status" value="1"/>
</dbReference>
<feature type="compositionally biased region" description="Low complexity" evidence="11">
    <location>
        <begin position="557"/>
        <end position="573"/>
    </location>
</feature>
<organism evidence="13 14">
    <name type="scientific">Trematosphaeria pertusa</name>
    <dbReference type="NCBI Taxonomy" id="390896"/>
    <lineage>
        <taxon>Eukaryota</taxon>
        <taxon>Fungi</taxon>
        <taxon>Dikarya</taxon>
        <taxon>Ascomycota</taxon>
        <taxon>Pezizomycotina</taxon>
        <taxon>Dothideomycetes</taxon>
        <taxon>Pleosporomycetidae</taxon>
        <taxon>Pleosporales</taxon>
        <taxon>Massarineae</taxon>
        <taxon>Trematosphaeriaceae</taxon>
        <taxon>Trematosphaeria</taxon>
    </lineage>
</organism>
<feature type="region of interest" description="Disordered" evidence="11">
    <location>
        <begin position="164"/>
        <end position="241"/>
    </location>
</feature>
<comment type="subcellular location">
    <subcellularLocation>
        <location evidence="1">Nucleus</location>
    </subcellularLocation>
</comment>
<evidence type="ECO:0000256" key="11">
    <source>
        <dbReference type="SAM" id="MobiDB-lite"/>
    </source>
</evidence>
<keyword evidence="8" id="KW-0539">Nucleus</keyword>
<dbReference type="EMBL" id="ML987207">
    <property type="protein sequence ID" value="KAF2242526.1"/>
    <property type="molecule type" value="Genomic_DNA"/>
</dbReference>
<feature type="domain" description="C2H2-type" evidence="12">
    <location>
        <begin position="241"/>
        <end position="268"/>
    </location>
</feature>
<evidence type="ECO:0000256" key="8">
    <source>
        <dbReference type="ARBA" id="ARBA00023242"/>
    </source>
</evidence>
<dbReference type="Gene3D" id="3.30.160.60">
    <property type="entry name" value="Classic Zinc Finger"/>
    <property type="match status" value="3"/>
</dbReference>
<sequence>STRAITPTHSGPFPAPNRANTPSQNSHTSATFGSHLTKSPRGLSPRHSPQPLTGAAALEDERRRQQDISRQMSPNPALAVVQSLIGTSQSAMSRSKDAPAEPSQMSAPMEKAAKALVIPEQSGVTGDNMQTSPVSLSSFGSADSITTAPTATAMEATAGPMAISAQEGAPQPPQQQQAPPQQPQPPHHQPIAPNPGEGPGNRAFTFPGPMPPEHDPRAPARQMSLPGYAQNSPKSPSTKRHKCPYCSTDFTRHHNLKSHLLTHSQEKPYECPTCQARFRRLHDLKRHTKLHTGERPHTCPKCGRRFARGDALARHNKGQGGCAGRRSSFGIDNDDMDGKGDEAMDGVVYHGEHDGEGEEDEDHGGRRVSEPARKRQNTGNSTQGPYHQHSSTYPPIAANRAQPGQNNLRPLYPPGSSGTPSNQSTNISPKLAPGSISSLHYTANQANMFGQGGMTESPKPISPGQQDQHRLGAHEGSIPNPRSPNMSQQLQHRDFARGAGRGSSPMGMAPPQGNSGPHLPSLPGLTPSMIPKQGSQGGKGNGPSMLQHQQMPAPGTASQQGSLSSHGASSGGSMREVMGNPGIDVWQYVREVESRMQKMEKEHEQKMVSLQNEVTTLRAQLAQQHAQNTQ</sequence>
<feature type="domain" description="C2H2-type" evidence="12">
    <location>
        <begin position="297"/>
        <end position="327"/>
    </location>
</feature>
<feature type="compositionally biased region" description="Basic and acidic residues" evidence="11">
    <location>
        <begin position="363"/>
        <end position="373"/>
    </location>
</feature>
<dbReference type="InterPro" id="IPR036236">
    <property type="entry name" value="Znf_C2H2_sf"/>
</dbReference>
<evidence type="ECO:0000256" key="2">
    <source>
        <dbReference type="ARBA" id="ARBA00022723"/>
    </source>
</evidence>
<dbReference type="AlphaFoldDB" id="A0A6A6HWS0"/>
<feature type="compositionally biased region" description="Polar residues" evidence="11">
    <location>
        <begin position="416"/>
        <end position="428"/>
    </location>
</feature>
<keyword evidence="14" id="KW-1185">Reference proteome</keyword>
<dbReference type="GO" id="GO:0005694">
    <property type="term" value="C:chromosome"/>
    <property type="evidence" value="ECO:0007669"/>
    <property type="project" value="UniProtKB-ARBA"/>
</dbReference>
<keyword evidence="7" id="KW-0804">Transcription</keyword>
<evidence type="ECO:0000256" key="10">
    <source>
        <dbReference type="SAM" id="Coils"/>
    </source>
</evidence>
<feature type="region of interest" description="Disordered" evidence="11">
    <location>
        <begin position="314"/>
        <end position="580"/>
    </location>
</feature>
<feature type="non-terminal residue" evidence="13">
    <location>
        <position position="630"/>
    </location>
</feature>
<evidence type="ECO:0000256" key="9">
    <source>
        <dbReference type="PROSITE-ProRule" id="PRU00042"/>
    </source>
</evidence>
<evidence type="ECO:0000256" key="4">
    <source>
        <dbReference type="ARBA" id="ARBA00022771"/>
    </source>
</evidence>
<feature type="compositionally biased region" description="Polar residues" evidence="11">
    <location>
        <begin position="377"/>
        <end position="393"/>
    </location>
</feature>
<evidence type="ECO:0000256" key="6">
    <source>
        <dbReference type="ARBA" id="ARBA00023015"/>
    </source>
</evidence>
<keyword evidence="2" id="KW-0479">Metal-binding</keyword>
<evidence type="ECO:0000256" key="7">
    <source>
        <dbReference type="ARBA" id="ARBA00023163"/>
    </source>
</evidence>
<name>A0A6A6HWS0_9PLEO</name>
<feature type="compositionally biased region" description="Polar residues" evidence="11">
    <location>
        <begin position="435"/>
        <end position="448"/>
    </location>
</feature>
<dbReference type="Pfam" id="PF00096">
    <property type="entry name" value="zf-C2H2"/>
    <property type="match status" value="3"/>
</dbReference>
<dbReference type="PANTHER" id="PTHR24399:SF70">
    <property type="entry name" value="C2H2-TYPE DOMAIN-CONTAINING PROTEIN"/>
    <property type="match status" value="1"/>
</dbReference>
<keyword evidence="3" id="KW-0677">Repeat</keyword>
<feature type="compositionally biased region" description="Polar residues" evidence="11">
    <location>
        <begin position="18"/>
        <end position="37"/>
    </location>
</feature>
<evidence type="ECO:0000313" key="13">
    <source>
        <dbReference type="EMBL" id="KAF2242526.1"/>
    </source>
</evidence>
<feature type="compositionally biased region" description="Polar residues" evidence="11">
    <location>
        <begin position="122"/>
        <end position="144"/>
    </location>
</feature>
<dbReference type="GO" id="GO:0008270">
    <property type="term" value="F:zinc ion binding"/>
    <property type="evidence" value="ECO:0007669"/>
    <property type="project" value="UniProtKB-KW"/>
</dbReference>
<gene>
    <name evidence="13" type="ORF">BU26DRAFT_394152</name>
</gene>
<dbReference type="Proteomes" id="UP000800094">
    <property type="component" value="Unassembled WGS sequence"/>
</dbReference>
<keyword evidence="5" id="KW-0862">Zinc</keyword>
<proteinExistence type="predicted"/>
<dbReference type="InterPro" id="IPR013087">
    <property type="entry name" value="Znf_C2H2_type"/>
</dbReference>
<reference evidence="13" key="1">
    <citation type="journal article" date="2020" name="Stud. Mycol.">
        <title>101 Dothideomycetes genomes: a test case for predicting lifestyles and emergence of pathogens.</title>
        <authorList>
            <person name="Haridas S."/>
            <person name="Albert R."/>
            <person name="Binder M."/>
            <person name="Bloem J."/>
            <person name="Labutti K."/>
            <person name="Salamov A."/>
            <person name="Andreopoulos B."/>
            <person name="Baker S."/>
            <person name="Barry K."/>
            <person name="Bills G."/>
            <person name="Bluhm B."/>
            <person name="Cannon C."/>
            <person name="Castanera R."/>
            <person name="Culley D."/>
            <person name="Daum C."/>
            <person name="Ezra D."/>
            <person name="Gonzalez J."/>
            <person name="Henrissat B."/>
            <person name="Kuo A."/>
            <person name="Liang C."/>
            <person name="Lipzen A."/>
            <person name="Lutzoni F."/>
            <person name="Magnuson J."/>
            <person name="Mondo S."/>
            <person name="Nolan M."/>
            <person name="Ohm R."/>
            <person name="Pangilinan J."/>
            <person name="Park H.-J."/>
            <person name="Ramirez L."/>
            <person name="Alfaro M."/>
            <person name="Sun H."/>
            <person name="Tritt A."/>
            <person name="Yoshinaga Y."/>
            <person name="Zwiers L.-H."/>
            <person name="Turgeon B."/>
            <person name="Goodwin S."/>
            <person name="Spatafora J."/>
            <person name="Crous P."/>
            <person name="Grigoriev I."/>
        </authorList>
    </citation>
    <scope>NUCLEOTIDE SEQUENCE</scope>
    <source>
        <strain evidence="13">CBS 122368</strain>
    </source>
</reference>
<dbReference type="OrthoDB" id="8117402at2759"/>
<evidence type="ECO:0000256" key="3">
    <source>
        <dbReference type="ARBA" id="ARBA00022737"/>
    </source>
</evidence>
<keyword evidence="10" id="KW-0175">Coiled coil</keyword>
<dbReference type="GO" id="GO:0045893">
    <property type="term" value="P:positive regulation of DNA-templated transcription"/>
    <property type="evidence" value="ECO:0007669"/>
    <property type="project" value="UniProtKB-ARBA"/>
</dbReference>
<evidence type="ECO:0000313" key="14">
    <source>
        <dbReference type="Proteomes" id="UP000800094"/>
    </source>
</evidence>
<protein>
    <recommendedName>
        <fullName evidence="12">C2H2-type domain-containing protein</fullName>
    </recommendedName>
</protein>